<proteinExistence type="predicted"/>
<evidence type="ECO:0000313" key="2">
    <source>
        <dbReference type="EMBL" id="KAG8172272.1"/>
    </source>
</evidence>
<gene>
    <name evidence="2" type="ORF">JTE90_025661</name>
</gene>
<feature type="compositionally biased region" description="Polar residues" evidence="1">
    <location>
        <begin position="300"/>
        <end position="316"/>
    </location>
</feature>
<sequence>EKAPDKAAVDSAVEYLTEKLKETSAMKLKVTPKGRTPVHWWSPQLASFRNRCKALWRRAVRAGSAAEKEKRHIFMRERAQYRRALLAAKRESWRGYCKNAGKVGPWTVPYQIGAGKFRKPQVLGAVKDQNGHLTKDMASTIYAITDAIFPRDDPHSDSAVHCAHRRLVNPCADRDFTACEISGVVKSLAHRKAPGLDGISMELIRAIHCHEPKLLCFLFNAASFASFLGSSLSAAARCWPVTGPTYLTVDVTYGPCRKHSLPPPPPERSRIDDVTSHPTFAEHLSKCRPTSGNAPKPQVSAPQSKDTRPTQNTIGRSTLKKDFKVDKQKHILFWKLTRGGILPKVDDPFRAKAIEDGREDQVLVENSDFEVPKTNLEELAAKRDAAQKSEKSEAAFLQ</sequence>
<protein>
    <recommendedName>
        <fullName evidence="4">Reverse transcriptase</fullName>
    </recommendedName>
</protein>
<evidence type="ECO:0000256" key="1">
    <source>
        <dbReference type="SAM" id="MobiDB-lite"/>
    </source>
</evidence>
<dbReference type="Proteomes" id="UP000827092">
    <property type="component" value="Unassembled WGS sequence"/>
</dbReference>
<evidence type="ECO:0000313" key="3">
    <source>
        <dbReference type="Proteomes" id="UP000827092"/>
    </source>
</evidence>
<organism evidence="2 3">
    <name type="scientific">Oedothorax gibbosus</name>
    <dbReference type="NCBI Taxonomy" id="931172"/>
    <lineage>
        <taxon>Eukaryota</taxon>
        <taxon>Metazoa</taxon>
        <taxon>Ecdysozoa</taxon>
        <taxon>Arthropoda</taxon>
        <taxon>Chelicerata</taxon>
        <taxon>Arachnida</taxon>
        <taxon>Araneae</taxon>
        <taxon>Araneomorphae</taxon>
        <taxon>Entelegynae</taxon>
        <taxon>Araneoidea</taxon>
        <taxon>Linyphiidae</taxon>
        <taxon>Erigoninae</taxon>
        <taxon>Oedothorax</taxon>
    </lineage>
</organism>
<keyword evidence="3" id="KW-1185">Reference proteome</keyword>
<evidence type="ECO:0008006" key="4">
    <source>
        <dbReference type="Google" id="ProtNLM"/>
    </source>
</evidence>
<comment type="caution">
    <text evidence="2">The sequence shown here is derived from an EMBL/GenBank/DDBJ whole genome shotgun (WGS) entry which is preliminary data.</text>
</comment>
<dbReference type="EMBL" id="JAFNEN010002901">
    <property type="protein sequence ID" value="KAG8172272.1"/>
    <property type="molecule type" value="Genomic_DNA"/>
</dbReference>
<accession>A0AAV6TK09</accession>
<name>A0AAV6TK09_9ARAC</name>
<feature type="non-terminal residue" evidence="2">
    <location>
        <position position="1"/>
    </location>
</feature>
<feature type="region of interest" description="Disordered" evidence="1">
    <location>
        <begin position="284"/>
        <end position="317"/>
    </location>
</feature>
<reference evidence="2 3" key="1">
    <citation type="journal article" date="2022" name="Nat. Ecol. Evol.">
        <title>A masculinizing supergene underlies an exaggerated male reproductive morph in a spider.</title>
        <authorList>
            <person name="Hendrickx F."/>
            <person name="De Corte Z."/>
            <person name="Sonet G."/>
            <person name="Van Belleghem S.M."/>
            <person name="Kostlbacher S."/>
            <person name="Vangestel C."/>
        </authorList>
    </citation>
    <scope>NUCLEOTIDE SEQUENCE [LARGE SCALE GENOMIC DNA]</scope>
    <source>
        <strain evidence="2">W744_W776</strain>
    </source>
</reference>
<dbReference type="AlphaFoldDB" id="A0AAV6TK09"/>